<gene>
    <name evidence="2" type="ORF">BC008_09045</name>
    <name evidence="3" type="ORF">BC008_37135</name>
</gene>
<dbReference type="AlphaFoldDB" id="A0A0V8A0E7"/>
<dbReference type="OrthoDB" id="9797391at2"/>
<dbReference type="CDD" id="cd06438">
    <property type="entry name" value="EpsO_like"/>
    <property type="match status" value="1"/>
</dbReference>
<evidence type="ECO:0000313" key="4">
    <source>
        <dbReference type="Proteomes" id="UP000053372"/>
    </source>
</evidence>
<keyword evidence="1" id="KW-0812">Transmembrane</keyword>
<keyword evidence="3" id="KW-0808">Transferase</keyword>
<dbReference type="EMBL" id="LMTZ01000002">
    <property type="protein sequence ID" value="KST70269.1"/>
    <property type="molecule type" value="Genomic_DNA"/>
</dbReference>
<dbReference type="EMBL" id="LMTZ01000159">
    <property type="protein sequence ID" value="KST62306.1"/>
    <property type="molecule type" value="Genomic_DNA"/>
</dbReference>
<proteinExistence type="predicted"/>
<feature type="transmembrane region" description="Helical" evidence="1">
    <location>
        <begin position="365"/>
        <end position="384"/>
    </location>
</feature>
<dbReference type="InterPro" id="IPR050256">
    <property type="entry name" value="Glycosyltransferase_2"/>
</dbReference>
<dbReference type="InterPro" id="IPR029044">
    <property type="entry name" value="Nucleotide-diphossugar_trans"/>
</dbReference>
<dbReference type="Proteomes" id="UP000053372">
    <property type="component" value="Unassembled WGS sequence"/>
</dbReference>
<organism evidence="3 4">
    <name type="scientific">Mastigocoleus testarum BC008</name>
    <dbReference type="NCBI Taxonomy" id="371196"/>
    <lineage>
        <taxon>Bacteria</taxon>
        <taxon>Bacillati</taxon>
        <taxon>Cyanobacteriota</taxon>
        <taxon>Cyanophyceae</taxon>
        <taxon>Nostocales</taxon>
        <taxon>Hapalosiphonaceae</taxon>
        <taxon>Mastigocoleus</taxon>
    </lineage>
</organism>
<accession>A0A0V8A0E7</accession>
<evidence type="ECO:0000256" key="1">
    <source>
        <dbReference type="SAM" id="Phobius"/>
    </source>
</evidence>
<name>A0A0V8A0E7_9CYAN</name>
<dbReference type="SUPFAM" id="SSF53448">
    <property type="entry name" value="Nucleotide-diphospho-sugar transferases"/>
    <property type="match status" value="1"/>
</dbReference>
<evidence type="ECO:0000313" key="3">
    <source>
        <dbReference type="EMBL" id="KST70269.1"/>
    </source>
</evidence>
<dbReference type="PANTHER" id="PTHR48090">
    <property type="entry name" value="UNDECAPRENYL-PHOSPHATE 4-DEOXY-4-FORMAMIDO-L-ARABINOSE TRANSFERASE-RELATED"/>
    <property type="match status" value="1"/>
</dbReference>
<comment type="caution">
    <text evidence="3">The sequence shown here is derived from an EMBL/GenBank/DDBJ whole genome shotgun (WGS) entry which is preliminary data.</text>
</comment>
<dbReference type="Gene3D" id="3.90.550.10">
    <property type="entry name" value="Spore Coat Polysaccharide Biosynthesis Protein SpsA, Chain A"/>
    <property type="match status" value="1"/>
</dbReference>
<keyword evidence="1" id="KW-0472">Membrane</keyword>
<sequence length="404" mass="44687">MIIFATESLLIAGAIIVLIPCLMLFIECFLALFPVNTQPGGKNRPEGTKVTILIPAHDEESVICATLKQLSQALQPEDRVVVIADNCQDRTAEIARVAGATVIERHNSDLKGKGYALDYGLNFLENDPPDVVIFVDADCYVETNAIDILVAQVISTGKPVQASYLMETPPNPRYKDLISTFAFKVKNLVRFEGLKRLGLPCLLTGTGMAFPWKVIRSIDLASGHITEDMKLGMDLTLAGYEPVFCSRAIVKGYLPSNDETATKQRTRWEHGHLQTLFTYVPQMLLEALQQKRLRLFLSALDLSVPPLSLLVVIWSGVLGISLLVGVLGISWIPAIILTVAGCCLLLAIGIAWAKFGRTDIPLHKLLIIPIYVLWKLPIYLKFLVKPQKVWERTNRESIQNNATG</sequence>
<dbReference type="Pfam" id="PF13641">
    <property type="entry name" value="Glyco_tranf_2_3"/>
    <property type="match status" value="1"/>
</dbReference>
<dbReference type="GO" id="GO:0016740">
    <property type="term" value="F:transferase activity"/>
    <property type="evidence" value="ECO:0007669"/>
    <property type="project" value="UniProtKB-KW"/>
</dbReference>
<feature type="transmembrane region" description="Helical" evidence="1">
    <location>
        <begin position="12"/>
        <end position="35"/>
    </location>
</feature>
<reference evidence="3 4" key="1">
    <citation type="journal article" date="2015" name="Genome Announc.">
        <title>Draft Genome of the Euendolithic (true boring) Cyanobacterium Mastigocoleus testarum strain BC008.</title>
        <authorList>
            <person name="Guida B.S."/>
            <person name="Garcia-Pichel F."/>
        </authorList>
    </citation>
    <scope>NUCLEOTIDE SEQUENCE [LARGE SCALE GENOMIC DNA]</scope>
    <source>
        <strain evidence="3 4">BC008</strain>
    </source>
</reference>
<protein>
    <submittedName>
        <fullName evidence="3">Glycosyl transferase</fullName>
    </submittedName>
</protein>
<dbReference type="PANTHER" id="PTHR48090:SF6">
    <property type="entry name" value="SLR5056 PROTEIN"/>
    <property type="match status" value="1"/>
</dbReference>
<evidence type="ECO:0000313" key="2">
    <source>
        <dbReference type="EMBL" id="KST62306.1"/>
    </source>
</evidence>
<keyword evidence="4" id="KW-1185">Reference proteome</keyword>
<feature type="transmembrane region" description="Helical" evidence="1">
    <location>
        <begin position="320"/>
        <end position="353"/>
    </location>
</feature>
<keyword evidence="1" id="KW-1133">Transmembrane helix</keyword>